<dbReference type="Gene3D" id="3.90.780.10">
    <property type="entry name" value="5'-Nucleotidase, C-terminal domain"/>
    <property type="match status" value="1"/>
</dbReference>
<feature type="signal peptide" evidence="2">
    <location>
        <begin position="1"/>
        <end position="31"/>
    </location>
</feature>
<evidence type="ECO:0000259" key="4">
    <source>
        <dbReference type="PROSITE" id="PS51782"/>
    </source>
</evidence>
<dbReference type="CDD" id="cd00118">
    <property type="entry name" value="LysM"/>
    <property type="match status" value="1"/>
</dbReference>
<dbReference type="EC" id="3.1.4.16" evidence="6"/>
<feature type="chain" id="PRO_5044354716" evidence="2">
    <location>
        <begin position="32"/>
        <end position="593"/>
    </location>
</feature>
<reference evidence="6 8" key="2">
    <citation type="submission" date="2018-06" db="EMBL/GenBank/DDBJ databases">
        <authorList>
            <consortium name="Pathogen Informatics"/>
            <person name="Doyle S."/>
        </authorList>
    </citation>
    <scope>NUCLEOTIDE SEQUENCE [LARGE SCALE GENOMIC DNA]</scope>
    <source>
        <strain evidence="6 8">NCTC13028</strain>
    </source>
</reference>
<proteinExistence type="inferred from homology"/>
<keyword evidence="7" id="KW-1185">Reference proteome</keyword>
<evidence type="ECO:0000313" key="5">
    <source>
        <dbReference type="EMBL" id="SDK97738.1"/>
    </source>
</evidence>
<dbReference type="InterPro" id="IPR004843">
    <property type="entry name" value="Calcineurin-like_PHP"/>
</dbReference>
<dbReference type="SMART" id="SM00257">
    <property type="entry name" value="LysM"/>
    <property type="match status" value="1"/>
</dbReference>
<keyword evidence="2 6" id="KW-0378">Hydrolase</keyword>
<dbReference type="GO" id="GO:0008663">
    <property type="term" value="F:2',3'-cyclic-nucleotide 2'-phosphodiesterase activity"/>
    <property type="evidence" value="ECO:0007669"/>
    <property type="project" value="UniProtKB-EC"/>
</dbReference>
<sequence>MFKERSFKKISSWLVAIFMMLNIFMPMNTSAANNKEDSSVKTINIVTLNDYHGIVKESGKDVGISKFIESVNEFKKENPNTIVLGAGDLFQGTALSNLNYGAPINEMVKELGVIASAVGNHEFDWGVNSIAKWAEEGGYEWLASNIYDKKTGEPVSWAKPYKVVEVDGVKIGLIGLATPETAYKTKPSNIEGIEFRDPIKSAKEWTEKLKSGDIEEGKVDIVIALTHLGSIQDKNTKEITGEAAELAKANLGINAIISGHTHMTVAGEVNKTPIVQAYKNGRAFGNLQIKYNLDDKKVSIKPEVIDLASQVKELKESEEGKKIVEKYEKASASKLNEVVGHTKKDLTHERFEGPSLLGEWVCEVMAKTTKSQIAITNGGGLRRPIDKGDITVGILYELMPFDNTLVTMEVKGSDLKKLIENGIGNDKIGWVAISGLKVKYDLKQPFGDRIYDIKLSDGKKIDMNKYYTLVTNDFMAEGGDNFDFTNAKNKIDTNLPIRDALIKELKEVKTISVDRKNYLESGIKPQAKPQPKPQPKPEIKPSPKKVIYTVKSGDTLYRIGKKYKIDYKTIAKDNGIKNPNLIFIGQKVIINLN</sequence>
<dbReference type="Pfam" id="PF00149">
    <property type="entry name" value="Metallophos"/>
    <property type="match status" value="1"/>
</dbReference>
<dbReference type="Pfam" id="PF02872">
    <property type="entry name" value="5_nucleotid_C"/>
    <property type="match status" value="1"/>
</dbReference>
<evidence type="ECO:0000256" key="3">
    <source>
        <dbReference type="SAM" id="MobiDB-lite"/>
    </source>
</evidence>
<comment type="similarity">
    <text evidence="2">Belongs to the 5'-nucleotidase family.</text>
</comment>
<dbReference type="EMBL" id="FNGL01000003">
    <property type="protein sequence ID" value="SDK97738.1"/>
    <property type="molecule type" value="Genomic_DNA"/>
</dbReference>
<dbReference type="Proteomes" id="UP000250223">
    <property type="component" value="Unassembled WGS sequence"/>
</dbReference>
<dbReference type="InterPro" id="IPR036779">
    <property type="entry name" value="LysM_dom_sf"/>
</dbReference>
<evidence type="ECO:0000256" key="2">
    <source>
        <dbReference type="RuleBase" id="RU362119"/>
    </source>
</evidence>
<dbReference type="InterPro" id="IPR008334">
    <property type="entry name" value="5'-Nucleotdase_C"/>
</dbReference>
<evidence type="ECO:0000313" key="6">
    <source>
        <dbReference type="EMBL" id="SQB33865.1"/>
    </source>
</evidence>
<dbReference type="InterPro" id="IPR006179">
    <property type="entry name" value="5_nucleotidase/apyrase"/>
</dbReference>
<accession>A0A240ANH0</accession>
<evidence type="ECO:0000313" key="7">
    <source>
        <dbReference type="Proteomes" id="UP000198811"/>
    </source>
</evidence>
<feature type="domain" description="LysM" evidence="4">
    <location>
        <begin position="546"/>
        <end position="590"/>
    </location>
</feature>
<keyword evidence="2" id="KW-0547">Nucleotide-binding</keyword>
<dbReference type="SUPFAM" id="SSF54106">
    <property type="entry name" value="LysM domain"/>
    <property type="match status" value="1"/>
</dbReference>
<dbReference type="EC" id="3.1.31.-" evidence="6"/>
<dbReference type="STRING" id="1494.SAMN05216497_103171"/>
<dbReference type="PANTHER" id="PTHR11575">
    <property type="entry name" value="5'-NUCLEOTIDASE-RELATED"/>
    <property type="match status" value="1"/>
</dbReference>
<dbReference type="Gene3D" id="3.10.350.10">
    <property type="entry name" value="LysM domain"/>
    <property type="match status" value="1"/>
</dbReference>
<dbReference type="RefSeq" id="WP_160110528.1">
    <property type="nucleotide sequence ID" value="NZ_CP173238.1"/>
</dbReference>
<dbReference type="InterPro" id="IPR018392">
    <property type="entry name" value="LysM"/>
</dbReference>
<keyword evidence="1 2" id="KW-0732">Signal</keyword>
<protein>
    <submittedName>
        <fullName evidence="5 6">2',3'-cyclic-nucleotide 2'-phosphodiesterase</fullName>
        <ecNumber evidence="6">3.1.31.-</ecNumber>
        <ecNumber evidence="6">3.1.4.16</ecNumber>
    </submittedName>
</protein>
<dbReference type="CDD" id="cd00845">
    <property type="entry name" value="MPP_UshA_N_like"/>
    <property type="match status" value="1"/>
</dbReference>
<dbReference type="GeneID" id="70577636"/>
<dbReference type="EMBL" id="UAWC01000002">
    <property type="protein sequence ID" value="SQB33865.1"/>
    <property type="molecule type" value="Genomic_DNA"/>
</dbReference>
<dbReference type="InterPro" id="IPR036907">
    <property type="entry name" value="5'-Nucleotdase_C_sf"/>
</dbReference>
<gene>
    <name evidence="6" type="primary">yhcR</name>
    <name evidence="6" type="ORF">NCTC13028_00740</name>
    <name evidence="5" type="ORF">SAMN05216497_103171</name>
</gene>
<dbReference type="AlphaFoldDB" id="A0A240ANH0"/>
<dbReference type="SUPFAM" id="SSF55816">
    <property type="entry name" value="5'-nucleotidase (syn. UDP-sugar hydrolase), C-terminal domain"/>
    <property type="match status" value="1"/>
</dbReference>
<dbReference type="InterPro" id="IPR029052">
    <property type="entry name" value="Metallo-depent_PP-like"/>
</dbReference>
<dbReference type="SUPFAM" id="SSF56300">
    <property type="entry name" value="Metallo-dependent phosphatases"/>
    <property type="match status" value="1"/>
</dbReference>
<dbReference type="Proteomes" id="UP000198811">
    <property type="component" value="Unassembled WGS sequence"/>
</dbReference>
<dbReference type="GO" id="GO:0000166">
    <property type="term" value="F:nucleotide binding"/>
    <property type="evidence" value="ECO:0007669"/>
    <property type="project" value="UniProtKB-KW"/>
</dbReference>
<evidence type="ECO:0000313" key="8">
    <source>
        <dbReference type="Proteomes" id="UP000250223"/>
    </source>
</evidence>
<reference evidence="5 7" key="1">
    <citation type="submission" date="2016-10" db="EMBL/GenBank/DDBJ databases">
        <authorList>
            <person name="Varghese N."/>
            <person name="Submissions S."/>
        </authorList>
    </citation>
    <scope>NUCLEOTIDE SEQUENCE [LARGE SCALE GENOMIC DNA]</scope>
    <source>
        <strain evidence="5 7">NLAE-zl-C224</strain>
    </source>
</reference>
<evidence type="ECO:0000256" key="1">
    <source>
        <dbReference type="ARBA" id="ARBA00022729"/>
    </source>
</evidence>
<name>A0A240ANH0_CLOCO</name>
<dbReference type="PANTHER" id="PTHR11575:SF24">
    <property type="entry name" value="5'-NUCLEOTIDASE"/>
    <property type="match status" value="1"/>
</dbReference>
<dbReference type="GO" id="GO:0009166">
    <property type="term" value="P:nucleotide catabolic process"/>
    <property type="evidence" value="ECO:0007669"/>
    <property type="project" value="InterPro"/>
</dbReference>
<organism evidence="6 8">
    <name type="scientific">Clostridium cochlearium</name>
    <dbReference type="NCBI Taxonomy" id="1494"/>
    <lineage>
        <taxon>Bacteria</taxon>
        <taxon>Bacillati</taxon>
        <taxon>Bacillota</taxon>
        <taxon>Clostridia</taxon>
        <taxon>Eubacteriales</taxon>
        <taxon>Clostridiaceae</taxon>
        <taxon>Clostridium</taxon>
    </lineage>
</organism>
<feature type="region of interest" description="Disordered" evidence="3">
    <location>
        <begin position="522"/>
        <end position="544"/>
    </location>
</feature>
<dbReference type="Pfam" id="PF01476">
    <property type="entry name" value="LysM"/>
    <property type="match status" value="1"/>
</dbReference>
<dbReference type="PRINTS" id="PR01607">
    <property type="entry name" value="APYRASEFAMLY"/>
</dbReference>
<dbReference type="Gene3D" id="3.60.21.10">
    <property type="match status" value="1"/>
</dbReference>
<dbReference type="PROSITE" id="PS51782">
    <property type="entry name" value="LYSM"/>
    <property type="match status" value="1"/>
</dbReference>